<dbReference type="InterPro" id="IPR016167">
    <property type="entry name" value="FAD-bd_PCMH_sub1"/>
</dbReference>
<dbReference type="Gene3D" id="1.10.1060.10">
    <property type="entry name" value="Alpha-helical ferredoxin"/>
    <property type="match status" value="1"/>
</dbReference>
<dbReference type="Gene3D" id="3.30.465.10">
    <property type="match status" value="1"/>
</dbReference>
<dbReference type="Gene3D" id="3.30.43.10">
    <property type="entry name" value="Uridine Diphospho-n-acetylenolpyruvylglucosamine Reductase, domain 2"/>
    <property type="match status" value="1"/>
</dbReference>
<sequence>MSGDPVSAAARRELVRIAGEQGVLDNPEDLKAFSYDAGIYRVNPAIVVLPQNAREATEILHFAAENGISLTLRSGGTNLGGGSIGPGIVMGLSRLNSIDLSGISDGYVEVGPGVILKELNDQLAQRGYFFAPDPSSGLACQIGGMIGTNAAGAHSLKYGAVKENVLGLDFVPVAGDPVWLSPMPVKGPPEEWRGGGGMPRGFESVLENLPLWAPVLKKHRKNVSKNASGYNLFDLADRLYPESNIPPVWDPLRLVIGSEGTLGLVTKARLLIRSLPFRKSTILAFFYDLLSLGGAVAGLQGLGPSALEMMDRTTLDLVGREKFSIPPDADSLLLIEFDHEPQDELLKEAMRILSGYPSPSPARIARSERDQAELWKARHALFPTLYRYDGVHRPINFADDVAVPVHRLPELLEWLRSYFKGAELPVAIYGHIGNGNAHINPLLNLAESRSMSLMLDISRTVHRTVIERFEGVPCGEHGEGRVRAEFLPEVYGPEVYRIFEKTKGFFDPEGVLNPGIKISRTSFLDNIDVARVVQPCATCGKCNTVCPSFDVLRQESMGARGWYQILTDPAFRDHPPEGVLDGCLNCKSCRTVCPAGVDVSAVVLEARSRFRSDPLTRAISRTLLLPGRLTTITGWLGRTQPAWDRPLFRKALEEVTRLLFQRFYPSARIPSGLALPRLRSTSLRRKFRELTEEGGRQGDLAYFHGCAANTLDDGVGESMIRLLGRAAGRRLVLPSQTCSGTPIETYGHKDLVREAARQNLTTLQSYGKIVTGCASCTLALRDLPVHFPEGSGERERAGEISRRVVHVSQFMLDPEMAPVLREIRENADRESDGKRVTYHASCHLRAAGVVDEPHDLLEKVLGERFHIMQDEDRCAGGAGTYLLKNPEFSREIFARKEKAVRESRAHTVTTSCPACQMTLRDRLGDDPKVSHLAVLLSRYLSPDEKSSFR</sequence>
<dbReference type="InterPro" id="IPR004017">
    <property type="entry name" value="Cys_rich_dom"/>
</dbReference>
<dbReference type="InterPro" id="IPR017896">
    <property type="entry name" value="4Fe4S_Fe-S-bd"/>
</dbReference>
<evidence type="ECO:0000256" key="6">
    <source>
        <dbReference type="ARBA" id="ARBA00022946"/>
    </source>
</evidence>
<evidence type="ECO:0000256" key="2">
    <source>
        <dbReference type="ARBA" id="ARBA00008000"/>
    </source>
</evidence>
<dbReference type="EMBL" id="DTMM01000064">
    <property type="protein sequence ID" value="HFT92878.1"/>
    <property type="molecule type" value="Genomic_DNA"/>
</dbReference>
<dbReference type="Pfam" id="PF02913">
    <property type="entry name" value="FAD-oxidase_C"/>
    <property type="match status" value="1"/>
</dbReference>
<dbReference type="InterPro" id="IPR006094">
    <property type="entry name" value="Oxid_FAD_bind_N"/>
</dbReference>
<dbReference type="InterPro" id="IPR016164">
    <property type="entry name" value="FAD-linked_Oxase-like_C"/>
</dbReference>
<dbReference type="InterPro" id="IPR036318">
    <property type="entry name" value="FAD-bd_PCMH-like_sf"/>
</dbReference>
<feature type="domain" description="FAD-binding PCMH-type" evidence="12">
    <location>
        <begin position="40"/>
        <end position="275"/>
    </location>
</feature>
<comment type="cofactor">
    <cofactor evidence="1">
        <name>FAD</name>
        <dbReference type="ChEBI" id="CHEBI:57692"/>
    </cofactor>
</comment>
<dbReference type="InterPro" id="IPR017900">
    <property type="entry name" value="4Fe4S_Fe_S_CS"/>
</dbReference>
<dbReference type="PANTHER" id="PTHR11748:SF111">
    <property type="entry name" value="D-LACTATE DEHYDROGENASE, MITOCHONDRIAL-RELATED"/>
    <property type="match status" value="1"/>
</dbReference>
<dbReference type="SUPFAM" id="SSF56176">
    <property type="entry name" value="FAD-binding/transporter-associated domain-like"/>
    <property type="match status" value="1"/>
</dbReference>
<keyword evidence="9" id="KW-0411">Iron-sulfur</keyword>
<dbReference type="InterPro" id="IPR009051">
    <property type="entry name" value="Helical_ferredxn"/>
</dbReference>
<dbReference type="GO" id="GO:0051536">
    <property type="term" value="F:iron-sulfur cluster binding"/>
    <property type="evidence" value="ECO:0007669"/>
    <property type="project" value="UniProtKB-KW"/>
</dbReference>
<evidence type="ECO:0000256" key="5">
    <source>
        <dbReference type="ARBA" id="ARBA00022827"/>
    </source>
</evidence>
<dbReference type="GO" id="GO:1903457">
    <property type="term" value="P:lactate catabolic process"/>
    <property type="evidence" value="ECO:0007669"/>
    <property type="project" value="TreeGrafter"/>
</dbReference>
<feature type="domain" description="4Fe-4S ferredoxin-type" evidence="11">
    <location>
        <begin position="529"/>
        <end position="557"/>
    </location>
</feature>
<dbReference type="PANTHER" id="PTHR11748">
    <property type="entry name" value="D-LACTATE DEHYDROGENASE"/>
    <property type="match status" value="1"/>
</dbReference>
<dbReference type="InterPro" id="IPR004113">
    <property type="entry name" value="FAD-bd_oxidored_4_C"/>
</dbReference>
<reference evidence="13" key="1">
    <citation type="journal article" date="2020" name="mSystems">
        <title>Genome- and Community-Level Interaction Insights into Carbon Utilization and Element Cycling Functions of Hydrothermarchaeota in Hydrothermal Sediment.</title>
        <authorList>
            <person name="Zhou Z."/>
            <person name="Liu Y."/>
            <person name="Xu W."/>
            <person name="Pan J."/>
            <person name="Luo Z.H."/>
            <person name="Li M."/>
        </authorList>
    </citation>
    <scope>NUCLEOTIDE SEQUENCE [LARGE SCALE GENOMIC DNA]</scope>
    <source>
        <strain evidence="13">SpSt-902</strain>
    </source>
</reference>
<accession>A0A7C3LWU3</accession>
<gene>
    <name evidence="13" type="ORF">ENX03_02830</name>
</gene>
<evidence type="ECO:0000313" key="13">
    <source>
        <dbReference type="EMBL" id="HFT92878.1"/>
    </source>
</evidence>
<comment type="caution">
    <text evidence="13">The sequence shown here is derived from an EMBL/GenBank/DDBJ whole genome shotgun (WGS) entry which is preliminary data.</text>
</comment>
<dbReference type="Pfam" id="PF02754">
    <property type="entry name" value="CCG"/>
    <property type="match status" value="2"/>
</dbReference>
<evidence type="ECO:0000256" key="10">
    <source>
        <dbReference type="ARBA" id="ARBA00038897"/>
    </source>
</evidence>
<comment type="similarity">
    <text evidence="2">Belongs to the FAD-binding oxidoreductase/transferase type 4 family.</text>
</comment>
<evidence type="ECO:0000256" key="1">
    <source>
        <dbReference type="ARBA" id="ARBA00001974"/>
    </source>
</evidence>
<keyword evidence="8" id="KW-0408">Iron</keyword>
<dbReference type="SUPFAM" id="SSF55103">
    <property type="entry name" value="FAD-linked oxidases, C-terminal domain"/>
    <property type="match status" value="1"/>
</dbReference>
<name>A0A7C3LWU3_9BACT</name>
<evidence type="ECO:0000256" key="8">
    <source>
        <dbReference type="ARBA" id="ARBA00023004"/>
    </source>
</evidence>
<dbReference type="Pfam" id="PF13183">
    <property type="entry name" value="Fer4_8"/>
    <property type="match status" value="1"/>
</dbReference>
<dbReference type="PROSITE" id="PS00198">
    <property type="entry name" value="4FE4S_FER_1"/>
    <property type="match status" value="1"/>
</dbReference>
<dbReference type="EC" id="1.1.2.4" evidence="10"/>
<evidence type="ECO:0000256" key="4">
    <source>
        <dbReference type="ARBA" id="ARBA00022723"/>
    </source>
</evidence>
<evidence type="ECO:0000256" key="3">
    <source>
        <dbReference type="ARBA" id="ARBA00022630"/>
    </source>
</evidence>
<dbReference type="Gene3D" id="3.30.70.2740">
    <property type="match status" value="1"/>
</dbReference>
<dbReference type="InterPro" id="IPR016169">
    <property type="entry name" value="FAD-bd_PCMH_sub2"/>
</dbReference>
<keyword evidence="3" id="KW-0285">Flavoprotein</keyword>
<keyword evidence="6" id="KW-0809">Transit peptide</keyword>
<dbReference type="InterPro" id="IPR016166">
    <property type="entry name" value="FAD-bd_PCMH"/>
</dbReference>
<dbReference type="PROSITE" id="PS51387">
    <property type="entry name" value="FAD_PCMH"/>
    <property type="match status" value="1"/>
</dbReference>
<keyword evidence="7" id="KW-0560">Oxidoreductase</keyword>
<dbReference type="GO" id="GO:0071949">
    <property type="term" value="F:FAD binding"/>
    <property type="evidence" value="ECO:0007669"/>
    <property type="project" value="InterPro"/>
</dbReference>
<dbReference type="GO" id="GO:0008720">
    <property type="term" value="F:D-lactate dehydrogenase (NAD+) activity"/>
    <property type="evidence" value="ECO:0007669"/>
    <property type="project" value="TreeGrafter"/>
</dbReference>
<dbReference type="Pfam" id="PF01565">
    <property type="entry name" value="FAD_binding_4"/>
    <property type="match status" value="1"/>
</dbReference>
<proteinExistence type="inferred from homology"/>
<evidence type="ECO:0000256" key="9">
    <source>
        <dbReference type="ARBA" id="ARBA00023014"/>
    </source>
</evidence>
<dbReference type="PROSITE" id="PS51379">
    <property type="entry name" value="4FE4S_FER_2"/>
    <property type="match status" value="1"/>
</dbReference>
<dbReference type="SUPFAM" id="SSF46548">
    <property type="entry name" value="alpha-helical ferredoxin"/>
    <property type="match status" value="1"/>
</dbReference>
<dbReference type="AlphaFoldDB" id="A0A7C3LWU3"/>
<evidence type="ECO:0000259" key="11">
    <source>
        <dbReference type="PROSITE" id="PS51379"/>
    </source>
</evidence>
<evidence type="ECO:0000259" key="12">
    <source>
        <dbReference type="PROSITE" id="PS51387"/>
    </source>
</evidence>
<organism evidence="13">
    <name type="scientific">Leptospirillum ferriphilum</name>
    <dbReference type="NCBI Taxonomy" id="178606"/>
    <lineage>
        <taxon>Bacteria</taxon>
        <taxon>Pseudomonadati</taxon>
        <taxon>Nitrospirota</taxon>
        <taxon>Nitrospiria</taxon>
        <taxon>Nitrospirales</taxon>
        <taxon>Nitrospiraceae</taxon>
        <taxon>Leptospirillum</taxon>
    </lineage>
</organism>
<evidence type="ECO:0000256" key="7">
    <source>
        <dbReference type="ARBA" id="ARBA00023002"/>
    </source>
</evidence>
<dbReference type="GO" id="GO:0004458">
    <property type="term" value="F:D-lactate dehydrogenase (cytochrome) activity"/>
    <property type="evidence" value="ECO:0007669"/>
    <property type="project" value="UniProtKB-EC"/>
</dbReference>
<dbReference type="GO" id="GO:0046872">
    <property type="term" value="F:metal ion binding"/>
    <property type="evidence" value="ECO:0007669"/>
    <property type="project" value="UniProtKB-KW"/>
</dbReference>
<keyword evidence="4" id="KW-0479">Metal-binding</keyword>
<protein>
    <recommendedName>
        <fullName evidence="10">D-lactate dehydrogenase (cytochrome)</fullName>
        <ecNumber evidence="10">1.1.2.4</ecNumber>
    </recommendedName>
</protein>
<keyword evidence="5" id="KW-0274">FAD</keyword>